<dbReference type="EMBL" id="KN837248">
    <property type="protein sequence ID" value="KIJ31068.1"/>
    <property type="molecule type" value="Genomic_DNA"/>
</dbReference>
<accession>A0A0C9TM75</accession>
<evidence type="ECO:0000313" key="3">
    <source>
        <dbReference type="Proteomes" id="UP000054279"/>
    </source>
</evidence>
<keyword evidence="1" id="KW-0812">Transmembrane</keyword>
<dbReference type="HOGENOM" id="CLU_1876732_0_0_1"/>
<keyword evidence="3" id="KW-1185">Reference proteome</keyword>
<reference evidence="2 3" key="1">
    <citation type="submission" date="2014-06" db="EMBL/GenBank/DDBJ databases">
        <title>Evolutionary Origins and Diversification of the Mycorrhizal Mutualists.</title>
        <authorList>
            <consortium name="DOE Joint Genome Institute"/>
            <consortium name="Mycorrhizal Genomics Consortium"/>
            <person name="Kohler A."/>
            <person name="Kuo A."/>
            <person name="Nagy L.G."/>
            <person name="Floudas D."/>
            <person name="Copeland A."/>
            <person name="Barry K.W."/>
            <person name="Cichocki N."/>
            <person name="Veneault-Fourrey C."/>
            <person name="LaButti K."/>
            <person name="Lindquist E.A."/>
            <person name="Lipzen A."/>
            <person name="Lundell T."/>
            <person name="Morin E."/>
            <person name="Murat C."/>
            <person name="Riley R."/>
            <person name="Ohm R."/>
            <person name="Sun H."/>
            <person name="Tunlid A."/>
            <person name="Henrissat B."/>
            <person name="Grigoriev I.V."/>
            <person name="Hibbett D.S."/>
            <person name="Martin F."/>
        </authorList>
    </citation>
    <scope>NUCLEOTIDE SEQUENCE [LARGE SCALE GENOMIC DNA]</scope>
    <source>
        <strain evidence="2 3">SS14</strain>
    </source>
</reference>
<keyword evidence="1" id="KW-1133">Transmembrane helix</keyword>
<sequence>MPSRHSSPTCQAIHMEAQCQKSFLVLLTWRVLQVHRGVDHAARRHATRQVHHALHLVYGLRKPQHNVSWRSIQILCERDLHLTLHHRYATAHTLAQRLSDIHRPRGPVLSFYFITIVLPHSLGIHAMLGSVSSVYQ</sequence>
<keyword evidence="1" id="KW-0472">Membrane</keyword>
<dbReference type="AlphaFoldDB" id="A0A0C9TM75"/>
<organism evidence="2 3">
    <name type="scientific">Sphaerobolus stellatus (strain SS14)</name>
    <dbReference type="NCBI Taxonomy" id="990650"/>
    <lineage>
        <taxon>Eukaryota</taxon>
        <taxon>Fungi</taxon>
        <taxon>Dikarya</taxon>
        <taxon>Basidiomycota</taxon>
        <taxon>Agaricomycotina</taxon>
        <taxon>Agaricomycetes</taxon>
        <taxon>Phallomycetidae</taxon>
        <taxon>Geastrales</taxon>
        <taxon>Sphaerobolaceae</taxon>
        <taxon>Sphaerobolus</taxon>
    </lineage>
</organism>
<name>A0A0C9TM75_SPHS4</name>
<gene>
    <name evidence="2" type="ORF">M422DRAFT_267277</name>
</gene>
<feature type="transmembrane region" description="Helical" evidence="1">
    <location>
        <begin position="109"/>
        <end position="128"/>
    </location>
</feature>
<evidence type="ECO:0000256" key="1">
    <source>
        <dbReference type="SAM" id="Phobius"/>
    </source>
</evidence>
<protein>
    <submittedName>
        <fullName evidence="2">Uncharacterized protein</fullName>
    </submittedName>
</protein>
<evidence type="ECO:0000313" key="2">
    <source>
        <dbReference type="EMBL" id="KIJ31068.1"/>
    </source>
</evidence>
<proteinExistence type="predicted"/>
<dbReference type="Proteomes" id="UP000054279">
    <property type="component" value="Unassembled WGS sequence"/>
</dbReference>